<proteinExistence type="predicted"/>
<evidence type="ECO:0000313" key="4">
    <source>
        <dbReference type="Proteomes" id="UP000887300"/>
    </source>
</evidence>
<evidence type="ECO:0000256" key="1">
    <source>
        <dbReference type="SAM" id="SignalP"/>
    </source>
</evidence>
<keyword evidence="1" id="KW-0732">Signal</keyword>
<dbReference type="RefSeq" id="WP_215886299.1">
    <property type="nucleotide sequence ID" value="NZ_CP134225.1"/>
</dbReference>
<dbReference type="Pfam" id="PF01464">
    <property type="entry name" value="SLT"/>
    <property type="match status" value="1"/>
</dbReference>
<comment type="caution">
    <text evidence="3">The sequence shown here is derived from an EMBL/GenBank/DDBJ whole genome shotgun (WGS) entry which is preliminary data.</text>
</comment>
<evidence type="ECO:0000313" key="3">
    <source>
        <dbReference type="EMBL" id="MBU2723328.1"/>
    </source>
</evidence>
<feature type="domain" description="Transglycosylase SLT" evidence="2">
    <location>
        <begin position="89"/>
        <end position="212"/>
    </location>
</feature>
<dbReference type="EMBL" id="JABBHS010000270">
    <property type="protein sequence ID" value="MBU2723328.1"/>
    <property type="molecule type" value="Genomic_DNA"/>
</dbReference>
<dbReference type="SUPFAM" id="SSF53955">
    <property type="entry name" value="Lysozyme-like"/>
    <property type="match status" value="1"/>
</dbReference>
<evidence type="ECO:0000259" key="2">
    <source>
        <dbReference type="Pfam" id="PF01464"/>
    </source>
</evidence>
<feature type="signal peptide" evidence="1">
    <location>
        <begin position="1"/>
        <end position="24"/>
    </location>
</feature>
<dbReference type="CDD" id="cd13400">
    <property type="entry name" value="LT_IagB-like"/>
    <property type="match status" value="1"/>
</dbReference>
<organism evidence="3 4">
    <name type="scientific">Acidithiobacillus ferridurans</name>
    <dbReference type="NCBI Taxonomy" id="1232575"/>
    <lineage>
        <taxon>Bacteria</taxon>
        <taxon>Pseudomonadati</taxon>
        <taxon>Pseudomonadota</taxon>
        <taxon>Acidithiobacillia</taxon>
        <taxon>Acidithiobacillales</taxon>
        <taxon>Acidithiobacillaceae</taxon>
        <taxon>Acidithiobacillus</taxon>
    </lineage>
</organism>
<feature type="chain" id="PRO_5036466969" evidence="1">
    <location>
        <begin position="25"/>
        <end position="257"/>
    </location>
</feature>
<gene>
    <name evidence="3" type="ORF">HF568_08945</name>
</gene>
<dbReference type="Proteomes" id="UP000887300">
    <property type="component" value="Unassembled WGS sequence"/>
</dbReference>
<protein>
    <submittedName>
        <fullName evidence="3">Lytic transglycosylase domain-containing protein</fullName>
    </submittedName>
</protein>
<dbReference type="AlphaFoldDB" id="A0A8X8GAF4"/>
<dbReference type="Gene3D" id="1.10.530.10">
    <property type="match status" value="1"/>
</dbReference>
<accession>A0A8X8GAF4</accession>
<dbReference type="InterPro" id="IPR008258">
    <property type="entry name" value="Transglycosylase_SLT_dom_1"/>
</dbReference>
<sequence>MHRNSSHWPLLALMVSMASPLAEAAGDTSIIALSSVSGNFVAKATQPTQAVDGKTVEAASMQITPAEDAGGRMSRALPHEMSSALHAVSRIYKIPMGLLRAISLTESGLWPWSLNVYGQGYHYDSRQAMLRAVHQFFSKGVSMVDIGPMQVDWHYHGWRFGSVQAAANPLRNIAVAGRLLRDNYQKTGSWQGAVGLYHGGSPGRQNRYIQKVFSRWTTRNSPLPWQGAWGTGIRMIPNQPAHTTLVALSQPSDGQSS</sequence>
<dbReference type="InterPro" id="IPR023346">
    <property type="entry name" value="Lysozyme-like_dom_sf"/>
</dbReference>
<name>A0A8X8GAF4_ACIFI</name>
<reference evidence="3" key="1">
    <citation type="journal article" date="2021" name="ISME J.">
        <title>Genomic evolution of the class Acidithiobacillia: deep-branching Proteobacteria living in extreme acidic conditions.</title>
        <authorList>
            <person name="Moya-Beltran A."/>
            <person name="Beard S."/>
            <person name="Rojas-Villalobos C."/>
            <person name="Issotta F."/>
            <person name="Gallardo Y."/>
            <person name="Ulloa R."/>
            <person name="Giaveno A."/>
            <person name="Degli Esposti M."/>
            <person name="Johnson D.B."/>
            <person name="Quatrini R."/>
        </authorList>
    </citation>
    <scope>NUCLEOTIDE SEQUENCE</scope>
    <source>
        <strain evidence="3">DSM 583</strain>
    </source>
</reference>